<keyword evidence="2" id="KW-0479">Metal-binding</keyword>
<feature type="region of interest" description="Disordered" evidence="5">
    <location>
        <begin position="209"/>
        <end position="258"/>
    </location>
</feature>
<dbReference type="Gene3D" id="4.10.240.10">
    <property type="entry name" value="Zn(2)-C6 fungal-type DNA-binding domain"/>
    <property type="match status" value="1"/>
</dbReference>
<organism evidence="7 8">
    <name type="scientific">Ceratobasidium theobromae</name>
    <dbReference type="NCBI Taxonomy" id="1582974"/>
    <lineage>
        <taxon>Eukaryota</taxon>
        <taxon>Fungi</taxon>
        <taxon>Dikarya</taxon>
        <taxon>Basidiomycota</taxon>
        <taxon>Agaricomycotina</taxon>
        <taxon>Agaricomycetes</taxon>
        <taxon>Cantharellales</taxon>
        <taxon>Ceratobasidiaceae</taxon>
        <taxon>Ceratobasidium</taxon>
    </lineage>
</organism>
<keyword evidence="3" id="KW-0238">DNA-binding</keyword>
<gene>
    <name evidence="7" type="ORF">CTheo_4151</name>
</gene>
<dbReference type="InterPro" id="IPR050987">
    <property type="entry name" value="AtrR-like"/>
</dbReference>
<evidence type="ECO:0000313" key="7">
    <source>
        <dbReference type="EMBL" id="KAB5592387.1"/>
    </source>
</evidence>
<dbReference type="GO" id="GO:0003677">
    <property type="term" value="F:DNA binding"/>
    <property type="evidence" value="ECO:0007669"/>
    <property type="project" value="UniProtKB-KW"/>
</dbReference>
<evidence type="ECO:0000256" key="2">
    <source>
        <dbReference type="ARBA" id="ARBA00022723"/>
    </source>
</evidence>
<keyword evidence="4" id="KW-0539">Nucleus</keyword>
<proteinExistence type="predicted"/>
<evidence type="ECO:0000256" key="3">
    <source>
        <dbReference type="ARBA" id="ARBA00023125"/>
    </source>
</evidence>
<dbReference type="InterPro" id="IPR036864">
    <property type="entry name" value="Zn2-C6_fun-type_DNA-bd_sf"/>
</dbReference>
<evidence type="ECO:0000313" key="8">
    <source>
        <dbReference type="Proteomes" id="UP000383932"/>
    </source>
</evidence>
<dbReference type="PANTHER" id="PTHR46910:SF3">
    <property type="entry name" value="HALOTOLERANCE PROTEIN 9-RELATED"/>
    <property type="match status" value="1"/>
</dbReference>
<dbReference type="Proteomes" id="UP000383932">
    <property type="component" value="Unassembled WGS sequence"/>
</dbReference>
<dbReference type="EMBL" id="SSOP01000066">
    <property type="protein sequence ID" value="KAB5592387.1"/>
    <property type="molecule type" value="Genomic_DNA"/>
</dbReference>
<dbReference type="SUPFAM" id="SSF57701">
    <property type="entry name" value="Zn2/Cys6 DNA-binding domain"/>
    <property type="match status" value="1"/>
</dbReference>
<dbReference type="CDD" id="cd00067">
    <property type="entry name" value="GAL4"/>
    <property type="match status" value="1"/>
</dbReference>
<dbReference type="AlphaFoldDB" id="A0A5N5QM97"/>
<feature type="compositionally biased region" description="Low complexity" evidence="5">
    <location>
        <begin position="209"/>
        <end position="219"/>
    </location>
</feature>
<reference evidence="7 8" key="1">
    <citation type="journal article" date="2019" name="Fungal Biol. Biotechnol.">
        <title>Draft genome sequence of fastidious pathogen Ceratobasidium theobromae, which causes vascular-streak dieback in Theobroma cacao.</title>
        <authorList>
            <person name="Ali S.S."/>
            <person name="Asman A."/>
            <person name="Shao J."/>
            <person name="Firmansyah A.P."/>
            <person name="Susilo A.W."/>
            <person name="Rosmana A."/>
            <person name="McMahon P."/>
            <person name="Junaid M."/>
            <person name="Guest D."/>
            <person name="Kheng T.Y."/>
            <person name="Meinhardt L.W."/>
            <person name="Bailey B.A."/>
        </authorList>
    </citation>
    <scope>NUCLEOTIDE SEQUENCE [LARGE SCALE GENOMIC DNA]</scope>
    <source>
        <strain evidence="7 8">CT2</strain>
    </source>
</reference>
<evidence type="ECO:0000256" key="5">
    <source>
        <dbReference type="SAM" id="MobiDB-lite"/>
    </source>
</evidence>
<feature type="domain" description="Xylanolytic transcriptional activator regulatory" evidence="6">
    <location>
        <begin position="448"/>
        <end position="527"/>
    </location>
</feature>
<dbReference type="InterPro" id="IPR007219">
    <property type="entry name" value="XnlR_reg_dom"/>
</dbReference>
<dbReference type="GO" id="GO:0006351">
    <property type="term" value="P:DNA-templated transcription"/>
    <property type="evidence" value="ECO:0007669"/>
    <property type="project" value="InterPro"/>
</dbReference>
<feature type="region of interest" description="Disordered" evidence="5">
    <location>
        <begin position="1"/>
        <end position="20"/>
    </location>
</feature>
<evidence type="ECO:0000256" key="1">
    <source>
        <dbReference type="ARBA" id="ARBA00004123"/>
    </source>
</evidence>
<protein>
    <recommendedName>
        <fullName evidence="6">Xylanolytic transcriptional activator regulatory domain-containing protein</fullName>
    </recommendedName>
</protein>
<sequence length="704" mass="77667">MAHNQPGSSKDQAAPDDDIPLKIRRVTKACDLCRKRKARCDGDPASPSGVSMTGENRQGSIKLFRRVQPNSDYLITVQARDLETRIIELEGIIRLVRRTMTNPLHVTNYSQIAPGIDIDHEIDESANSSDSPDNINTFLRPSDSAFLQPSDAFLQPSADSASAFFHPSSVFSPYPHEEEMKPNVNLLSSASPTRATSASAAMYSPPGMSAGTGATSSSSNQPYGVITPPGTAAGTPHAGPGKDSRGATGGRSPYHSELSFTEGSEITIGLELAHAWKKEVQTQAARRNSRQTNPAEYQGSYTKPLKDKLATRVAPQDVSDKSLWFPPDDLLASLVDLYFTRFNVILPLLHRPTFETQLAQKLHWRDPSFAAVVLLVCANGSRFSNDTRVMPYYADDVPPDMREFDAGILFYRQVDVCSVGVFPVDVLFEHQIITLGAMYLTIGNPSAVLVTTGVSLRLGMQRGVHRNAWQGEVNTHNKSLTDEMWRRVFWCSYVLDVLFSTFYGRPTSVLADQYDLPPPTPMEGEDPMVIGDRRALTPPRFSAQLSSYHFAQILVRRPYAMIPGAGETGKALFEDSRRVCLHSARSNATMLGHYISINSKPFPWLVPSTRETVVVLVMNGIHISRESPQEGVEKQDPLLQNCVDILQLMGRVGVHVADMAYVHFAITLRHSPSELLILNLNLPDLWVRNMLCELAAPIRASPSP</sequence>
<dbReference type="SMART" id="SM00906">
    <property type="entry name" value="Fungal_trans"/>
    <property type="match status" value="1"/>
</dbReference>
<dbReference type="GO" id="GO:0000981">
    <property type="term" value="F:DNA-binding transcription factor activity, RNA polymerase II-specific"/>
    <property type="evidence" value="ECO:0007669"/>
    <property type="project" value="InterPro"/>
</dbReference>
<dbReference type="CDD" id="cd12148">
    <property type="entry name" value="fungal_TF_MHR"/>
    <property type="match status" value="1"/>
</dbReference>
<feature type="compositionally biased region" description="Low complexity" evidence="5">
    <location>
        <begin position="227"/>
        <end position="239"/>
    </location>
</feature>
<accession>A0A5N5QM97</accession>
<comment type="subcellular location">
    <subcellularLocation>
        <location evidence="1">Nucleus</location>
    </subcellularLocation>
</comment>
<name>A0A5N5QM97_9AGAM</name>
<dbReference type="Pfam" id="PF04082">
    <property type="entry name" value="Fungal_trans"/>
    <property type="match status" value="1"/>
</dbReference>
<dbReference type="PANTHER" id="PTHR46910">
    <property type="entry name" value="TRANSCRIPTION FACTOR PDR1"/>
    <property type="match status" value="1"/>
</dbReference>
<evidence type="ECO:0000259" key="6">
    <source>
        <dbReference type="SMART" id="SM00906"/>
    </source>
</evidence>
<comment type="caution">
    <text evidence="7">The sequence shown here is derived from an EMBL/GenBank/DDBJ whole genome shotgun (WGS) entry which is preliminary data.</text>
</comment>
<keyword evidence="8" id="KW-1185">Reference proteome</keyword>
<dbReference type="GO" id="GO:0005634">
    <property type="term" value="C:nucleus"/>
    <property type="evidence" value="ECO:0007669"/>
    <property type="project" value="UniProtKB-SubCell"/>
</dbReference>
<dbReference type="InterPro" id="IPR001138">
    <property type="entry name" value="Zn2Cys6_DnaBD"/>
</dbReference>
<evidence type="ECO:0000256" key="4">
    <source>
        <dbReference type="ARBA" id="ARBA00023242"/>
    </source>
</evidence>
<dbReference type="OrthoDB" id="4456959at2759"/>
<dbReference type="GO" id="GO:0008270">
    <property type="term" value="F:zinc ion binding"/>
    <property type="evidence" value="ECO:0007669"/>
    <property type="project" value="InterPro"/>
</dbReference>
<feature type="compositionally biased region" description="Polar residues" evidence="5">
    <location>
        <begin position="1"/>
        <end position="11"/>
    </location>
</feature>